<dbReference type="EMBL" id="JBBNAF010000006">
    <property type="protein sequence ID" value="KAK9134814.1"/>
    <property type="molecule type" value="Genomic_DNA"/>
</dbReference>
<sequence>MEPETWRNKAVYDVAALGDVAVSHWKLELYSADVAYPHWSGWRVDVPVLLVSIKAPHHFGVYQNQNQHLRCLCSPSSSRHRTSKTLHHLRPPSLRLASGCSSSHFTFGLFLARLRLLVVNARALSLFSVVFVRHCVSPPAARRRLRLRHFGLLIGLSTSPRTPVASLPRGARRVASPFSSPALPSPLSCFRHIIPPNPITTNETYASASQPLLRDMHVVRHLLGRISPKSRVKIPIVRGRGDRRGGRGVSRTMHQ</sequence>
<protein>
    <submittedName>
        <fullName evidence="1">Uncharacterized protein</fullName>
    </submittedName>
</protein>
<reference evidence="1 2" key="1">
    <citation type="submission" date="2024-01" db="EMBL/GenBank/DDBJ databases">
        <title>Genome assemblies of Stephania.</title>
        <authorList>
            <person name="Yang L."/>
        </authorList>
    </citation>
    <scope>NUCLEOTIDE SEQUENCE [LARGE SCALE GENOMIC DNA]</scope>
    <source>
        <strain evidence="1">YNDBR</strain>
        <tissue evidence="1">Leaf</tissue>
    </source>
</reference>
<organism evidence="1 2">
    <name type="scientific">Stephania yunnanensis</name>
    <dbReference type="NCBI Taxonomy" id="152371"/>
    <lineage>
        <taxon>Eukaryota</taxon>
        <taxon>Viridiplantae</taxon>
        <taxon>Streptophyta</taxon>
        <taxon>Embryophyta</taxon>
        <taxon>Tracheophyta</taxon>
        <taxon>Spermatophyta</taxon>
        <taxon>Magnoliopsida</taxon>
        <taxon>Ranunculales</taxon>
        <taxon>Menispermaceae</taxon>
        <taxon>Menispermoideae</taxon>
        <taxon>Cissampelideae</taxon>
        <taxon>Stephania</taxon>
    </lineage>
</organism>
<evidence type="ECO:0000313" key="2">
    <source>
        <dbReference type="Proteomes" id="UP001420932"/>
    </source>
</evidence>
<comment type="caution">
    <text evidence="1">The sequence shown here is derived from an EMBL/GenBank/DDBJ whole genome shotgun (WGS) entry which is preliminary data.</text>
</comment>
<gene>
    <name evidence="1" type="ORF">Syun_014144</name>
</gene>
<proteinExistence type="predicted"/>
<accession>A0AAP0P996</accession>
<name>A0AAP0P996_9MAGN</name>
<dbReference type="Proteomes" id="UP001420932">
    <property type="component" value="Unassembled WGS sequence"/>
</dbReference>
<evidence type="ECO:0000313" key="1">
    <source>
        <dbReference type="EMBL" id="KAK9134814.1"/>
    </source>
</evidence>
<keyword evidence="2" id="KW-1185">Reference proteome</keyword>
<dbReference type="AlphaFoldDB" id="A0AAP0P996"/>